<keyword evidence="3 9" id="KW-0863">Zinc-finger</keyword>
<accession>H0XLV8</accession>
<dbReference type="PROSITE" id="PS00028">
    <property type="entry name" value="ZINC_FINGER_C2H2_1"/>
    <property type="match status" value="1"/>
</dbReference>
<evidence type="ECO:0000256" key="9">
    <source>
        <dbReference type="PROSITE-ProRule" id="PRU00042"/>
    </source>
</evidence>
<evidence type="ECO:0000313" key="11">
    <source>
        <dbReference type="Ensembl" id="ENSOGAP00000017098.1"/>
    </source>
</evidence>
<keyword evidence="4" id="KW-0862">Zinc</keyword>
<evidence type="ECO:0000256" key="7">
    <source>
        <dbReference type="ARBA" id="ARBA00023163"/>
    </source>
</evidence>
<dbReference type="EMBL" id="AAQR03050941">
    <property type="status" value="NOT_ANNOTATED_CDS"/>
    <property type="molecule type" value="Genomic_DNA"/>
</dbReference>
<protein>
    <submittedName>
        <fullName evidence="11">SLC2A4 regulator</fullName>
    </submittedName>
</protein>
<proteinExistence type="predicted"/>
<evidence type="ECO:0000256" key="2">
    <source>
        <dbReference type="ARBA" id="ARBA00022723"/>
    </source>
</evidence>
<evidence type="ECO:0000256" key="8">
    <source>
        <dbReference type="ARBA" id="ARBA00023242"/>
    </source>
</evidence>
<dbReference type="STRING" id="30611.ENSOGAP00000017098"/>
<keyword evidence="2" id="KW-0479">Metal-binding</keyword>
<keyword evidence="7" id="KW-0804">Transcription</keyword>
<evidence type="ECO:0000259" key="10">
    <source>
        <dbReference type="PROSITE" id="PS50157"/>
    </source>
</evidence>
<dbReference type="Ensembl" id="ENSOGAT00000033112.1">
    <property type="protein sequence ID" value="ENSOGAP00000017098.1"/>
    <property type="gene ID" value="ENSOGAG00000029486.1"/>
</dbReference>
<dbReference type="PANTHER" id="PTHR13006:SF8">
    <property type="entry name" value="SLC2A4 REGULATOR"/>
    <property type="match status" value="1"/>
</dbReference>
<sequence length="313" mass="33943">TPEKARLDEVMAAAALTSLSTSPLLLGAPVTAFSPGETQTSVHSYSSSNSGEWCWDLASDQSSPSTPSPPLPPEAAHFLFGEPTLRKRKVSLGQPQGEVGAVAEPDHHPCVQSSAQVMFQCLWKSCGKVLSTASGMQRHIRLVHLGRQAEPEQSDGEEDFYYTELDIGVDTLTDRLSSLTPVSPTASMPPVFPRLELPELLEPPALPSLLQPLTLSPHPMLTSVDTPQACHSHHACQVGEAIGGSWGQISGRSGALQRNEVRACVPALATRMGMSLRKPRGDAKKCRKVYGMDHRDLWCTACRWKKACQRFLD</sequence>
<evidence type="ECO:0000313" key="12">
    <source>
        <dbReference type="Proteomes" id="UP000005225"/>
    </source>
</evidence>
<keyword evidence="8" id="KW-0539">Nucleus</keyword>
<evidence type="ECO:0000256" key="1">
    <source>
        <dbReference type="ARBA" id="ARBA00004123"/>
    </source>
</evidence>
<dbReference type="GO" id="GO:0008270">
    <property type="term" value="F:zinc ion binding"/>
    <property type="evidence" value="ECO:0007669"/>
    <property type="project" value="UniProtKB-KW"/>
</dbReference>
<dbReference type="GO" id="GO:0003700">
    <property type="term" value="F:DNA-binding transcription factor activity"/>
    <property type="evidence" value="ECO:0007669"/>
    <property type="project" value="Ensembl"/>
</dbReference>
<reference evidence="12" key="1">
    <citation type="submission" date="2011-03" db="EMBL/GenBank/DDBJ databases">
        <title>Version 3 of the genome sequence of Otolemur garnettii (Bushbaby).</title>
        <authorList>
            <consortium name="The Broad Institute Genome Sequencing Platform"/>
            <person name="Di Palma F."/>
            <person name="Johnson J."/>
            <person name="Lander E.S."/>
            <person name="Lindblad-Toh K."/>
            <person name="Jaffe D.B."/>
            <person name="Gnerre S."/>
            <person name="MacCallum I."/>
            <person name="Przybylski D."/>
            <person name="Ribeiro F.J."/>
            <person name="Burton J.N."/>
            <person name="Walker B.J."/>
            <person name="Sharpe T."/>
            <person name="Hall G."/>
        </authorList>
    </citation>
    <scope>NUCLEOTIDE SEQUENCE [LARGE SCALE GENOMIC DNA]</scope>
</reference>
<evidence type="ECO:0000256" key="4">
    <source>
        <dbReference type="ARBA" id="ARBA00022833"/>
    </source>
</evidence>
<keyword evidence="12" id="KW-1185">Reference proteome</keyword>
<dbReference type="GO" id="GO:0006357">
    <property type="term" value="P:regulation of transcription by RNA polymerase II"/>
    <property type="evidence" value="ECO:0007669"/>
    <property type="project" value="TreeGrafter"/>
</dbReference>
<dbReference type="AlphaFoldDB" id="H0XLV8"/>
<reference evidence="11" key="3">
    <citation type="submission" date="2025-09" db="UniProtKB">
        <authorList>
            <consortium name="Ensembl"/>
        </authorList>
    </citation>
    <scope>IDENTIFICATION</scope>
</reference>
<dbReference type="GO" id="GO:0000978">
    <property type="term" value="F:RNA polymerase II cis-regulatory region sequence-specific DNA binding"/>
    <property type="evidence" value="ECO:0007669"/>
    <property type="project" value="TreeGrafter"/>
</dbReference>
<dbReference type="PANTHER" id="PTHR13006">
    <property type="entry name" value="PAPILLOMAVIRUS REGULATORY FACTOR PRF-1"/>
    <property type="match status" value="1"/>
</dbReference>
<organism evidence="11 12">
    <name type="scientific">Otolemur garnettii</name>
    <name type="common">Small-eared galago</name>
    <name type="synonym">Garnett's greater bushbaby</name>
    <dbReference type="NCBI Taxonomy" id="30611"/>
    <lineage>
        <taxon>Eukaryota</taxon>
        <taxon>Metazoa</taxon>
        <taxon>Chordata</taxon>
        <taxon>Craniata</taxon>
        <taxon>Vertebrata</taxon>
        <taxon>Euteleostomi</taxon>
        <taxon>Mammalia</taxon>
        <taxon>Eutheria</taxon>
        <taxon>Euarchontoglires</taxon>
        <taxon>Primates</taxon>
        <taxon>Strepsirrhini</taxon>
        <taxon>Lorisiformes</taxon>
        <taxon>Galagidae</taxon>
        <taxon>Otolemur</taxon>
    </lineage>
</organism>
<comment type="subcellular location">
    <subcellularLocation>
        <location evidence="1">Nucleus</location>
    </subcellularLocation>
</comment>
<dbReference type="FunCoup" id="H0XLV8">
    <property type="interactions" value="767"/>
</dbReference>
<keyword evidence="5" id="KW-0805">Transcription regulation</keyword>
<evidence type="ECO:0000256" key="6">
    <source>
        <dbReference type="ARBA" id="ARBA00023125"/>
    </source>
</evidence>
<dbReference type="SMART" id="SM01366">
    <property type="entry name" value="c-clamp"/>
    <property type="match status" value="1"/>
</dbReference>
<dbReference type="InterPro" id="IPR013087">
    <property type="entry name" value="Znf_C2H2_type"/>
</dbReference>
<dbReference type="GO" id="GO:0016607">
    <property type="term" value="C:nuclear speck"/>
    <property type="evidence" value="ECO:0007669"/>
    <property type="project" value="Ensembl"/>
</dbReference>
<evidence type="ECO:0000256" key="5">
    <source>
        <dbReference type="ARBA" id="ARBA00023015"/>
    </source>
</evidence>
<keyword evidence="6" id="KW-0238">DNA-binding</keyword>
<name>H0XLV8_OTOGA</name>
<dbReference type="InterPro" id="IPR052253">
    <property type="entry name" value="CR1/CR2-DNA-binding_regulator"/>
</dbReference>
<dbReference type="OMA" id="WHRDHAY"/>
<dbReference type="Proteomes" id="UP000005225">
    <property type="component" value="Unassembled WGS sequence"/>
</dbReference>
<dbReference type="InParanoid" id="H0XLV8"/>
<feature type="domain" description="C2H2-type" evidence="10">
    <location>
        <begin position="119"/>
        <end position="149"/>
    </location>
</feature>
<reference evidence="11" key="2">
    <citation type="submission" date="2025-08" db="UniProtKB">
        <authorList>
            <consortium name="Ensembl"/>
        </authorList>
    </citation>
    <scope>IDENTIFICATION</scope>
</reference>
<dbReference type="GeneTree" id="ENSGT00940000162832"/>
<evidence type="ECO:0000256" key="3">
    <source>
        <dbReference type="ARBA" id="ARBA00022771"/>
    </source>
</evidence>
<dbReference type="eggNOG" id="ENOG502SCW3">
    <property type="taxonomic scope" value="Eukaryota"/>
</dbReference>
<dbReference type="SMART" id="SM00355">
    <property type="entry name" value="ZnF_C2H2"/>
    <property type="match status" value="1"/>
</dbReference>
<dbReference type="PROSITE" id="PS50157">
    <property type="entry name" value="ZINC_FINGER_C2H2_2"/>
    <property type="match status" value="1"/>
</dbReference>